<keyword evidence="2" id="KW-0722">Serine protease inhibitor</keyword>
<dbReference type="Proteomes" id="UP000031668">
    <property type="component" value="Unassembled WGS sequence"/>
</dbReference>
<keyword evidence="1" id="KW-0646">Protease inhibitor</keyword>
<dbReference type="PROSITE" id="PS50279">
    <property type="entry name" value="BPTI_KUNITZ_2"/>
    <property type="match status" value="1"/>
</dbReference>
<name>A0A0C2JUB2_THEKT</name>
<dbReference type="InterPro" id="IPR036880">
    <property type="entry name" value="Kunitz_BPTI_sf"/>
</dbReference>
<gene>
    <name evidence="4" type="ORF">RF11_02944</name>
</gene>
<keyword evidence="5" id="KW-1185">Reference proteome</keyword>
<dbReference type="EMBL" id="JWZT01001059">
    <property type="protein sequence ID" value="KII72963.1"/>
    <property type="molecule type" value="Genomic_DNA"/>
</dbReference>
<organism evidence="4 5">
    <name type="scientific">Thelohanellus kitauei</name>
    <name type="common">Myxosporean</name>
    <dbReference type="NCBI Taxonomy" id="669202"/>
    <lineage>
        <taxon>Eukaryota</taxon>
        <taxon>Metazoa</taxon>
        <taxon>Cnidaria</taxon>
        <taxon>Myxozoa</taxon>
        <taxon>Myxosporea</taxon>
        <taxon>Bivalvulida</taxon>
        <taxon>Platysporina</taxon>
        <taxon>Myxobolidae</taxon>
        <taxon>Thelohanellus</taxon>
    </lineage>
</organism>
<accession>A0A0C2JUB2</accession>
<evidence type="ECO:0000313" key="4">
    <source>
        <dbReference type="EMBL" id="KII72963.1"/>
    </source>
</evidence>
<dbReference type="SMART" id="SM00131">
    <property type="entry name" value="KU"/>
    <property type="match status" value="1"/>
</dbReference>
<comment type="caution">
    <text evidence="4">The sequence shown here is derived from an EMBL/GenBank/DDBJ whole genome shotgun (WGS) entry which is preliminary data.</text>
</comment>
<proteinExistence type="predicted"/>
<dbReference type="AlphaFoldDB" id="A0A0C2JUB2"/>
<evidence type="ECO:0000256" key="2">
    <source>
        <dbReference type="ARBA" id="ARBA00022900"/>
    </source>
</evidence>
<feature type="domain" description="BPTI/Kunitz inhibitor" evidence="3">
    <location>
        <begin position="51"/>
        <end position="104"/>
    </location>
</feature>
<dbReference type="SUPFAM" id="SSF57362">
    <property type="entry name" value="BPTI-like"/>
    <property type="match status" value="2"/>
</dbReference>
<protein>
    <recommendedName>
        <fullName evidence="3">BPTI/Kunitz inhibitor domain-containing protein</fullName>
    </recommendedName>
</protein>
<dbReference type="Gene3D" id="4.10.410.10">
    <property type="entry name" value="Pancreatic trypsin inhibitor Kunitz domain"/>
    <property type="match status" value="1"/>
</dbReference>
<dbReference type="GO" id="GO:0004867">
    <property type="term" value="F:serine-type endopeptidase inhibitor activity"/>
    <property type="evidence" value="ECO:0007669"/>
    <property type="project" value="UniProtKB-KW"/>
</dbReference>
<evidence type="ECO:0000256" key="1">
    <source>
        <dbReference type="ARBA" id="ARBA00022690"/>
    </source>
</evidence>
<sequence length="172" mass="20200">MIKDEQFLNILVNKANNFNARHLLRMRFLISFLAIFEFSFKVSTVLLPKECYKPKYIGNCQSNEKTEFIYYDTKQEMCQTFKSCGPASPGQNIFQTWHDCRAECVAPSLVKDEECLIDWGEPDFSHKDKVPQFAYNKHLGWCDPYVKHEGYPTPRIFNTTDECRKFCLINVN</sequence>
<reference evidence="4 5" key="1">
    <citation type="journal article" date="2014" name="Genome Biol. Evol.">
        <title>The genome of the myxosporean Thelohanellus kitauei shows adaptations to nutrient acquisition within its fish host.</title>
        <authorList>
            <person name="Yang Y."/>
            <person name="Xiong J."/>
            <person name="Zhou Z."/>
            <person name="Huo F."/>
            <person name="Miao W."/>
            <person name="Ran C."/>
            <person name="Liu Y."/>
            <person name="Zhang J."/>
            <person name="Feng J."/>
            <person name="Wang M."/>
            <person name="Wang M."/>
            <person name="Wang L."/>
            <person name="Yao B."/>
        </authorList>
    </citation>
    <scope>NUCLEOTIDE SEQUENCE [LARGE SCALE GENOMIC DNA]</scope>
    <source>
        <strain evidence="4">Wuqing</strain>
    </source>
</reference>
<evidence type="ECO:0000259" key="3">
    <source>
        <dbReference type="PROSITE" id="PS50279"/>
    </source>
</evidence>
<dbReference type="InterPro" id="IPR002223">
    <property type="entry name" value="Kunitz_BPTI"/>
</dbReference>
<evidence type="ECO:0000313" key="5">
    <source>
        <dbReference type="Proteomes" id="UP000031668"/>
    </source>
</evidence>